<dbReference type="EMBL" id="JACEEZ010026043">
    <property type="protein sequence ID" value="KAG0695208.1"/>
    <property type="molecule type" value="Genomic_DNA"/>
</dbReference>
<reference evidence="3" key="1">
    <citation type="submission" date="2020-07" db="EMBL/GenBank/DDBJ databases">
        <title>The High-quality genome of the commercially important snow crab, Chionoecetes opilio.</title>
        <authorList>
            <person name="Jeong J.-H."/>
            <person name="Ryu S."/>
        </authorList>
    </citation>
    <scope>NUCLEOTIDE SEQUENCE</scope>
    <source>
        <strain evidence="3">MADBK_172401_WGS</strain>
        <tissue evidence="3">Digestive gland</tissue>
    </source>
</reference>
<gene>
    <name evidence="3" type="ORF">GWK47_027010</name>
</gene>
<name>A0A8J8WCK3_CHIOP</name>
<evidence type="ECO:0000256" key="1">
    <source>
        <dbReference type="SAM" id="Coils"/>
    </source>
</evidence>
<organism evidence="3 4">
    <name type="scientific">Chionoecetes opilio</name>
    <name type="common">Atlantic snow crab</name>
    <name type="synonym">Cancer opilio</name>
    <dbReference type="NCBI Taxonomy" id="41210"/>
    <lineage>
        <taxon>Eukaryota</taxon>
        <taxon>Metazoa</taxon>
        <taxon>Ecdysozoa</taxon>
        <taxon>Arthropoda</taxon>
        <taxon>Crustacea</taxon>
        <taxon>Multicrustacea</taxon>
        <taxon>Malacostraca</taxon>
        <taxon>Eumalacostraca</taxon>
        <taxon>Eucarida</taxon>
        <taxon>Decapoda</taxon>
        <taxon>Pleocyemata</taxon>
        <taxon>Brachyura</taxon>
        <taxon>Eubrachyura</taxon>
        <taxon>Majoidea</taxon>
        <taxon>Majidae</taxon>
        <taxon>Chionoecetes</taxon>
    </lineage>
</organism>
<dbReference type="Proteomes" id="UP000770661">
    <property type="component" value="Unassembled WGS sequence"/>
</dbReference>
<feature type="coiled-coil region" evidence="1">
    <location>
        <begin position="129"/>
        <end position="170"/>
    </location>
</feature>
<feature type="region of interest" description="Disordered" evidence="2">
    <location>
        <begin position="1"/>
        <end position="59"/>
    </location>
</feature>
<comment type="caution">
    <text evidence="3">The sequence shown here is derived from an EMBL/GenBank/DDBJ whole genome shotgun (WGS) entry which is preliminary data.</text>
</comment>
<protein>
    <submittedName>
        <fullName evidence="3">Uncharacterized protein</fullName>
    </submittedName>
</protein>
<dbReference type="AlphaFoldDB" id="A0A8J8WCK3"/>
<proteinExistence type="predicted"/>
<sequence>MASASTDTDAGLSTEEELAQGGGRAAGDATSGPEEQMEEGKGDSTRAASHPRRPHTMVKERTVEVRETWSGNEHGLDNLTLAINSLDDHVQAGLQEVRNCVNVLRHEKTELVKQVRSLSEVVRETSTQRDQYKEATLHLQQEVVSLREQLEGLKKDKAMLSRRMLEFEHQDKQHLEGIARTLRSKRLAHSTLVKWRKRVHESSGTKALQCQVLEEENSRLRAELLLCQEAAKQAFLRSANALNSEAITMFQVRLISRQSRLNNSSAGVACFVPFSILKAQVWR</sequence>
<dbReference type="OrthoDB" id="6375098at2759"/>
<evidence type="ECO:0000313" key="3">
    <source>
        <dbReference type="EMBL" id="KAG0695208.1"/>
    </source>
</evidence>
<evidence type="ECO:0000256" key="2">
    <source>
        <dbReference type="SAM" id="MobiDB-lite"/>
    </source>
</evidence>
<accession>A0A8J8WCK3</accession>
<keyword evidence="1" id="KW-0175">Coiled coil</keyword>
<evidence type="ECO:0000313" key="4">
    <source>
        <dbReference type="Proteomes" id="UP000770661"/>
    </source>
</evidence>
<keyword evidence="4" id="KW-1185">Reference proteome</keyword>